<feature type="coiled-coil region" evidence="5">
    <location>
        <begin position="120"/>
        <end position="151"/>
    </location>
</feature>
<dbReference type="SMART" id="SM00387">
    <property type="entry name" value="HATPase_c"/>
    <property type="match status" value="1"/>
</dbReference>
<dbReference type="InterPro" id="IPR036097">
    <property type="entry name" value="HisK_dim/P_sf"/>
</dbReference>
<dbReference type="InterPro" id="IPR036890">
    <property type="entry name" value="HATPase_C_sf"/>
</dbReference>
<feature type="modified residue" description="4-aspartylphosphate" evidence="4">
    <location>
        <position position="53"/>
    </location>
</feature>
<evidence type="ECO:0000256" key="3">
    <source>
        <dbReference type="ARBA" id="ARBA00022553"/>
    </source>
</evidence>
<dbReference type="PROSITE" id="PS50113">
    <property type="entry name" value="PAC"/>
    <property type="match status" value="1"/>
</dbReference>
<dbReference type="PROSITE" id="PS50109">
    <property type="entry name" value="HIS_KIN"/>
    <property type="match status" value="1"/>
</dbReference>
<evidence type="ECO:0000256" key="4">
    <source>
        <dbReference type="PROSITE-ProRule" id="PRU00169"/>
    </source>
</evidence>
<dbReference type="InterPro" id="IPR003594">
    <property type="entry name" value="HATPase_dom"/>
</dbReference>
<comment type="catalytic activity">
    <reaction evidence="1">
        <text>ATP + protein L-histidine = ADP + protein N-phospho-L-histidine.</text>
        <dbReference type="EC" id="2.7.13.3"/>
    </reaction>
</comment>
<evidence type="ECO:0000259" key="7">
    <source>
        <dbReference type="PROSITE" id="PS50110"/>
    </source>
</evidence>
<feature type="domain" description="Histidine kinase" evidence="6">
    <location>
        <begin position="421"/>
        <end position="635"/>
    </location>
</feature>
<dbReference type="SUPFAM" id="SSF47384">
    <property type="entry name" value="Homodimeric domain of signal transducing histidine kinase"/>
    <property type="match status" value="1"/>
</dbReference>
<dbReference type="SUPFAM" id="SSF52172">
    <property type="entry name" value="CheY-like"/>
    <property type="match status" value="1"/>
</dbReference>
<dbReference type="Gene3D" id="3.30.565.10">
    <property type="entry name" value="Histidine kinase-like ATPase, C-terminal domain"/>
    <property type="match status" value="1"/>
</dbReference>
<evidence type="ECO:0000256" key="1">
    <source>
        <dbReference type="ARBA" id="ARBA00000085"/>
    </source>
</evidence>
<dbReference type="PROSITE" id="PS50110">
    <property type="entry name" value="RESPONSE_REGULATORY"/>
    <property type="match status" value="1"/>
</dbReference>
<dbReference type="Gene3D" id="3.30.450.20">
    <property type="entry name" value="PAS domain"/>
    <property type="match status" value="2"/>
</dbReference>
<accession>A0A1G6CX86</accession>
<dbReference type="Pfam" id="PF00072">
    <property type="entry name" value="Response_reg"/>
    <property type="match status" value="1"/>
</dbReference>
<dbReference type="CDD" id="cd00075">
    <property type="entry name" value="HATPase"/>
    <property type="match status" value="1"/>
</dbReference>
<evidence type="ECO:0000259" key="6">
    <source>
        <dbReference type="PROSITE" id="PS50109"/>
    </source>
</evidence>
<dbReference type="EC" id="2.7.13.3" evidence="2"/>
<dbReference type="InterPro" id="IPR000014">
    <property type="entry name" value="PAS"/>
</dbReference>
<dbReference type="AlphaFoldDB" id="A0A1G6CX86"/>
<keyword evidence="3 4" id="KW-0597">Phosphoprotein</keyword>
<dbReference type="PANTHER" id="PTHR43547:SF2">
    <property type="entry name" value="HYBRID SIGNAL TRANSDUCTION HISTIDINE KINASE C"/>
    <property type="match status" value="1"/>
</dbReference>
<evidence type="ECO:0000313" key="10">
    <source>
        <dbReference type="Proteomes" id="UP000198771"/>
    </source>
</evidence>
<dbReference type="InterPro" id="IPR035965">
    <property type="entry name" value="PAS-like_dom_sf"/>
</dbReference>
<evidence type="ECO:0000313" key="9">
    <source>
        <dbReference type="EMBL" id="SDB37547.1"/>
    </source>
</evidence>
<dbReference type="STRING" id="617002.SAMN05660653_01801"/>
<protein>
    <recommendedName>
        <fullName evidence="2">histidine kinase</fullName>
        <ecNumber evidence="2">2.7.13.3</ecNumber>
    </recommendedName>
</protein>
<dbReference type="InterPro" id="IPR013656">
    <property type="entry name" value="PAS_4"/>
</dbReference>
<reference evidence="9 10" key="1">
    <citation type="submission" date="2016-10" db="EMBL/GenBank/DDBJ databases">
        <authorList>
            <person name="de Groot N.N."/>
        </authorList>
    </citation>
    <scope>NUCLEOTIDE SEQUENCE [LARGE SCALE GENOMIC DNA]</scope>
    <source>
        <strain evidence="9 10">ASO4-2</strain>
    </source>
</reference>
<keyword evidence="10" id="KW-1185">Reference proteome</keyword>
<dbReference type="InterPro" id="IPR004358">
    <property type="entry name" value="Sig_transdc_His_kin-like_C"/>
</dbReference>
<dbReference type="GO" id="GO:0000155">
    <property type="term" value="F:phosphorelay sensor kinase activity"/>
    <property type="evidence" value="ECO:0007669"/>
    <property type="project" value="InterPro"/>
</dbReference>
<dbReference type="Pfam" id="PF02518">
    <property type="entry name" value="HATPase_c"/>
    <property type="match status" value="1"/>
</dbReference>
<dbReference type="SMART" id="SM00448">
    <property type="entry name" value="REC"/>
    <property type="match status" value="1"/>
</dbReference>
<dbReference type="EMBL" id="FMXO01000009">
    <property type="protein sequence ID" value="SDB37547.1"/>
    <property type="molecule type" value="Genomic_DNA"/>
</dbReference>
<name>A0A1G6CX86_9BACT</name>
<proteinExistence type="predicted"/>
<dbReference type="SUPFAM" id="SSF55785">
    <property type="entry name" value="PYP-like sensor domain (PAS domain)"/>
    <property type="match status" value="1"/>
</dbReference>
<dbReference type="CDD" id="cd17536">
    <property type="entry name" value="REC_YesN-like"/>
    <property type="match status" value="1"/>
</dbReference>
<organism evidence="9 10">
    <name type="scientific">Desulfonatronum thiosulfatophilum</name>
    <dbReference type="NCBI Taxonomy" id="617002"/>
    <lineage>
        <taxon>Bacteria</taxon>
        <taxon>Pseudomonadati</taxon>
        <taxon>Thermodesulfobacteriota</taxon>
        <taxon>Desulfovibrionia</taxon>
        <taxon>Desulfovibrionales</taxon>
        <taxon>Desulfonatronaceae</taxon>
        <taxon>Desulfonatronum</taxon>
    </lineage>
</organism>
<feature type="domain" description="PAC" evidence="8">
    <location>
        <begin position="362"/>
        <end position="414"/>
    </location>
</feature>
<dbReference type="InterPro" id="IPR005467">
    <property type="entry name" value="His_kinase_dom"/>
</dbReference>
<keyword evidence="5" id="KW-0175">Coiled coil</keyword>
<sequence>MNKKILLVDDEEGIRRFLGLTLMEMGYDVKTAENGEVALQVYREFQPSIVLSDIKMPVMDGIELLRHLRSEYPDVEVIIITGHGDLDLAIEALKHEAADFITKPINEDVLEISLNRVGEKLSMKRQLKDYTENLERLVDEKTQRIVELERQTAAGQMVEKFSTILSSISTEVENQSGLFNELPCLVTLHNRDMRVVACNNLFKERIGDCSNMNTHQMYLFRDFADNECPVGLTFKSGRGQRSMATLAGHGEEAIPVTMHTSPISNKQGEVGLVLNVSVDMTELSRLKDELLATQHKYQRLFDEAPCYITVQNRDYSIAELNRRFKEEFSDGEGLRCYSAKQDREAPCDDCLLEKTLQDGQSHQMETVITTRDGAKKNVLVTSSPIRNVAGEIHQVMEMYTDITEIRRLQDHLTSLGLMLGSMSHGVKGMLTALDGGIYRLESGLRNNHVTQIQDALNTLKSTIGRVKKLVLDILYYAKTREPELQQMNVAEFLEQTAILVKAKAEKEGVQFESNLPSDLDAFEIDPNALSAALVNFLENAVDACEGSEREQCHVRLSASGNSDTVTITVQDNGKGMDKETRDKIFTLFFSSKGSKGTGLGLFISNQTIEKHGGTIAVQSEPGQGSTFTITLPRKQTCKILSSRKTPPRKLSAH</sequence>
<dbReference type="Pfam" id="PF08448">
    <property type="entry name" value="PAS_4"/>
    <property type="match status" value="2"/>
</dbReference>
<evidence type="ECO:0000256" key="5">
    <source>
        <dbReference type="SAM" id="Coils"/>
    </source>
</evidence>
<dbReference type="InterPro" id="IPR000700">
    <property type="entry name" value="PAS-assoc_C"/>
</dbReference>
<dbReference type="SUPFAM" id="SSF55874">
    <property type="entry name" value="ATPase domain of HSP90 chaperone/DNA topoisomerase II/histidine kinase"/>
    <property type="match status" value="1"/>
</dbReference>
<dbReference type="InterPro" id="IPR001789">
    <property type="entry name" value="Sig_transdc_resp-reg_receiver"/>
</dbReference>
<gene>
    <name evidence="9" type="ORF">SAMN05660653_01801</name>
</gene>
<dbReference type="NCBIfam" id="TIGR00229">
    <property type="entry name" value="sensory_box"/>
    <property type="match status" value="1"/>
</dbReference>
<evidence type="ECO:0000256" key="2">
    <source>
        <dbReference type="ARBA" id="ARBA00012438"/>
    </source>
</evidence>
<dbReference type="InterPro" id="IPR011006">
    <property type="entry name" value="CheY-like_superfamily"/>
</dbReference>
<dbReference type="PRINTS" id="PR00344">
    <property type="entry name" value="BCTRLSENSOR"/>
</dbReference>
<dbReference type="Proteomes" id="UP000198771">
    <property type="component" value="Unassembled WGS sequence"/>
</dbReference>
<dbReference type="Gene3D" id="3.40.50.2300">
    <property type="match status" value="1"/>
</dbReference>
<evidence type="ECO:0000259" key="8">
    <source>
        <dbReference type="PROSITE" id="PS50113"/>
    </source>
</evidence>
<dbReference type="OrthoDB" id="9805967at2"/>
<feature type="domain" description="Response regulatory" evidence="7">
    <location>
        <begin position="4"/>
        <end position="118"/>
    </location>
</feature>
<dbReference type="PANTHER" id="PTHR43547">
    <property type="entry name" value="TWO-COMPONENT HISTIDINE KINASE"/>
    <property type="match status" value="1"/>
</dbReference>
<dbReference type="RefSeq" id="WP_092120278.1">
    <property type="nucleotide sequence ID" value="NZ_FMXO01000009.1"/>
</dbReference>